<dbReference type="Pfam" id="PF23601">
    <property type="entry name" value="CdpA_C"/>
    <property type="match status" value="1"/>
</dbReference>
<evidence type="ECO:0000256" key="1">
    <source>
        <dbReference type="SAM" id="MobiDB-lite"/>
    </source>
</evidence>
<dbReference type="InterPro" id="IPR055564">
    <property type="entry name" value="CdpA_C"/>
</dbReference>
<dbReference type="KEGG" id="hdf:AArcSl_0064"/>
<gene>
    <name evidence="5" type="ORF">AArcSl_0064</name>
</gene>
<dbReference type="GeneID" id="37876400"/>
<dbReference type="Pfam" id="PF23600">
    <property type="entry name" value="CdpA_N"/>
    <property type="match status" value="1"/>
</dbReference>
<evidence type="ECO:0000259" key="3">
    <source>
        <dbReference type="Pfam" id="PF23600"/>
    </source>
</evidence>
<feature type="transmembrane region" description="Helical" evidence="2">
    <location>
        <begin position="21"/>
        <end position="40"/>
    </location>
</feature>
<feature type="transmembrane region" description="Helical" evidence="2">
    <location>
        <begin position="88"/>
        <end position="108"/>
    </location>
</feature>
<protein>
    <submittedName>
        <fullName evidence="5">Uncharacterized protein</fullName>
    </submittedName>
</protein>
<keyword evidence="2" id="KW-0472">Membrane</keyword>
<dbReference type="AlphaFoldDB" id="A0A343TF50"/>
<sequence>MTSLSEAYGDGPGTEVDLRRLYLGIGLFLGGVLLVVAGILATGTEILTTRGYSLGEARLYGGVLGGLGVPAVFLGIFAVLPASRATRAAATVGAAVAILGVAMFYHAYPCQWIGSNCGEGLADLTLATSSIYFLGTVTTFWCLFVGVANFKRRNDPGGTVTMEITRKGETKIVEVERGSRGLGGIGFLGSTPDGDVDTQTNRGGVGRSGRSTGPSSGPSPTTAPSSDGGADAADISSPLDTSSPNTTSSTDSPTGTSKRSRKSPGGSSKGRSDRASESTADKYCGSCTQFRYVRTPEGMQPYCDFHDERMDDMDACEDWTPRGR</sequence>
<evidence type="ECO:0000256" key="2">
    <source>
        <dbReference type="SAM" id="Phobius"/>
    </source>
</evidence>
<feature type="transmembrane region" description="Helical" evidence="2">
    <location>
        <begin position="131"/>
        <end position="150"/>
    </location>
</feature>
<keyword evidence="2" id="KW-0812">Transmembrane</keyword>
<feature type="compositionally biased region" description="Basic and acidic residues" evidence="1">
    <location>
        <begin position="270"/>
        <end position="280"/>
    </location>
</feature>
<keyword evidence="2" id="KW-1133">Transmembrane helix</keyword>
<feature type="region of interest" description="Disordered" evidence="1">
    <location>
        <begin position="183"/>
        <end position="281"/>
    </location>
</feature>
<evidence type="ECO:0000259" key="4">
    <source>
        <dbReference type="Pfam" id="PF23601"/>
    </source>
</evidence>
<dbReference type="EMBL" id="CP025066">
    <property type="protein sequence ID" value="AUX07722.1"/>
    <property type="molecule type" value="Genomic_DNA"/>
</dbReference>
<name>A0A343TF50_9EURY</name>
<proteinExistence type="predicted"/>
<dbReference type="Proteomes" id="UP000263012">
    <property type="component" value="Chromosome"/>
</dbReference>
<evidence type="ECO:0000313" key="5">
    <source>
        <dbReference type="EMBL" id="AUX07722.1"/>
    </source>
</evidence>
<feature type="domain" description="Cell division protein A N-terminal" evidence="3">
    <location>
        <begin position="2"/>
        <end position="156"/>
    </location>
</feature>
<keyword evidence="6" id="KW-1185">Reference proteome</keyword>
<dbReference type="InterPro" id="IPR055563">
    <property type="entry name" value="CdpA_N"/>
</dbReference>
<feature type="transmembrane region" description="Helical" evidence="2">
    <location>
        <begin position="60"/>
        <end position="81"/>
    </location>
</feature>
<dbReference type="RefSeq" id="WP_119813619.1">
    <property type="nucleotide sequence ID" value="NZ_CP025066.1"/>
</dbReference>
<feature type="compositionally biased region" description="Low complexity" evidence="1">
    <location>
        <begin position="208"/>
        <end position="257"/>
    </location>
</feature>
<accession>A0A343TF50</accession>
<reference evidence="6" key="1">
    <citation type="submission" date="2017-11" db="EMBL/GenBank/DDBJ databases">
        <title>Phenotypic and genomic properties of facultatively anaerobic sulfur-reducing natronoarchaea from hypersaline soda lakes.</title>
        <authorList>
            <person name="Sorokin D.Y."/>
            <person name="Kublanov I.V."/>
            <person name="Roman P."/>
            <person name="Sinninghe Damste J.S."/>
            <person name="Golyshin P.N."/>
            <person name="Rojo D."/>
            <person name="Ciordia S."/>
            <person name="Mena M.D.C."/>
            <person name="Ferrer M."/>
            <person name="Messina E."/>
            <person name="Smedile F."/>
            <person name="La Spada G."/>
            <person name="La Cono V."/>
            <person name="Yakimov M.M."/>
        </authorList>
    </citation>
    <scope>NUCLEOTIDE SEQUENCE [LARGE SCALE GENOMIC DNA]</scope>
    <source>
        <strain evidence="6">AArc-Sl</strain>
    </source>
</reference>
<organism evidence="5 6">
    <name type="scientific">Halalkaliarchaeum desulfuricum</name>
    <dbReference type="NCBI Taxonomy" id="2055893"/>
    <lineage>
        <taxon>Archaea</taxon>
        <taxon>Methanobacteriati</taxon>
        <taxon>Methanobacteriota</taxon>
        <taxon>Stenosarchaea group</taxon>
        <taxon>Halobacteria</taxon>
        <taxon>Halobacteriales</taxon>
        <taxon>Haloferacaceae</taxon>
        <taxon>Halalkaliarchaeum</taxon>
    </lineage>
</organism>
<feature type="domain" description="Cell division protein A C-terminal" evidence="4">
    <location>
        <begin position="281"/>
        <end position="322"/>
    </location>
</feature>
<dbReference type="OrthoDB" id="235883at2157"/>
<evidence type="ECO:0000313" key="6">
    <source>
        <dbReference type="Proteomes" id="UP000263012"/>
    </source>
</evidence>